<dbReference type="eggNOG" id="COG0640">
    <property type="taxonomic scope" value="Bacteria"/>
</dbReference>
<dbReference type="OrthoDB" id="9798835at2"/>
<dbReference type="InterPro" id="IPR011991">
    <property type="entry name" value="ArsR-like_HTH"/>
</dbReference>
<evidence type="ECO:0000256" key="2">
    <source>
        <dbReference type="ARBA" id="ARBA00023125"/>
    </source>
</evidence>
<dbReference type="CDD" id="cd00090">
    <property type="entry name" value="HTH_ARSR"/>
    <property type="match status" value="1"/>
</dbReference>
<feature type="domain" description="HTH arsR-type" evidence="4">
    <location>
        <begin position="4"/>
        <end position="103"/>
    </location>
</feature>
<dbReference type="Proteomes" id="UP000297014">
    <property type="component" value="Unassembled WGS sequence"/>
</dbReference>
<reference evidence="6 8" key="2">
    <citation type="submission" date="2014-01" db="EMBL/GenBank/DDBJ databases">
        <title>Draft genome sequencing of Bacillus alcalophilus CGMCC 1.3604.</title>
        <authorList>
            <person name="Yang J."/>
            <person name="Diao L."/>
            <person name="Yang S."/>
        </authorList>
    </citation>
    <scope>NUCLEOTIDE SEQUENCE [LARGE SCALE GENOMIC DNA]</scope>
    <source>
        <strain evidence="6 8">CGMCC 1.3604</strain>
    </source>
</reference>
<dbReference type="PANTHER" id="PTHR33154:SF18">
    <property type="entry name" value="ARSENICAL RESISTANCE OPERON REPRESSOR"/>
    <property type="match status" value="1"/>
</dbReference>
<keyword evidence="3" id="KW-0804">Transcription</keyword>
<accession>A0A094WNP0</accession>
<dbReference type="PANTHER" id="PTHR33154">
    <property type="entry name" value="TRANSCRIPTIONAL REGULATOR, ARSR FAMILY"/>
    <property type="match status" value="1"/>
</dbReference>
<evidence type="ECO:0000313" key="5">
    <source>
        <dbReference type="EMBL" id="KGA97593.1"/>
    </source>
</evidence>
<dbReference type="AlphaFoldDB" id="A0A094WNP0"/>
<gene>
    <name evidence="6" type="ORF">AJ85_10920</name>
    <name evidence="5" type="ORF">BALCAV_0209610</name>
</gene>
<dbReference type="InterPro" id="IPR001845">
    <property type="entry name" value="HTH_ArsR_DNA-bd_dom"/>
</dbReference>
<protein>
    <submittedName>
        <fullName evidence="5">ArsR family transcriptional regulator</fullName>
    </submittedName>
</protein>
<dbReference type="PROSITE" id="PS50987">
    <property type="entry name" value="HTH_ARSR_2"/>
    <property type="match status" value="1"/>
</dbReference>
<dbReference type="SUPFAM" id="SSF46785">
    <property type="entry name" value="Winged helix' DNA-binding domain"/>
    <property type="match status" value="1"/>
</dbReference>
<dbReference type="Pfam" id="PF01022">
    <property type="entry name" value="HTH_5"/>
    <property type="match status" value="1"/>
</dbReference>
<dbReference type="NCBIfam" id="NF033788">
    <property type="entry name" value="HTH_metalloreg"/>
    <property type="match status" value="1"/>
</dbReference>
<dbReference type="InterPro" id="IPR051081">
    <property type="entry name" value="HTH_MetalResp_TranReg"/>
</dbReference>
<evidence type="ECO:0000256" key="1">
    <source>
        <dbReference type="ARBA" id="ARBA00023015"/>
    </source>
</evidence>
<evidence type="ECO:0000259" key="4">
    <source>
        <dbReference type="PROSITE" id="PS50987"/>
    </source>
</evidence>
<organism evidence="5 7">
    <name type="scientific">Alkalihalobacillus alcalophilus ATCC 27647 = CGMCC 1.3604</name>
    <dbReference type="NCBI Taxonomy" id="1218173"/>
    <lineage>
        <taxon>Bacteria</taxon>
        <taxon>Bacillati</taxon>
        <taxon>Bacillota</taxon>
        <taxon>Bacilli</taxon>
        <taxon>Bacillales</taxon>
        <taxon>Bacillaceae</taxon>
        <taxon>Alkalihalobacillus</taxon>
    </lineage>
</organism>
<dbReference type="SMART" id="SM00418">
    <property type="entry name" value="HTH_ARSR"/>
    <property type="match status" value="1"/>
</dbReference>
<comment type="caution">
    <text evidence="5">The sequence shown here is derived from an EMBL/GenBank/DDBJ whole genome shotgun (WGS) entry which is preliminary data.</text>
</comment>
<dbReference type="EMBL" id="ALPT02000026">
    <property type="protein sequence ID" value="KGA97593.1"/>
    <property type="molecule type" value="Genomic_DNA"/>
</dbReference>
<dbReference type="InterPro" id="IPR036390">
    <property type="entry name" value="WH_DNA-bd_sf"/>
</dbReference>
<dbReference type="PRINTS" id="PR00778">
    <property type="entry name" value="HTHARSR"/>
</dbReference>
<evidence type="ECO:0000313" key="7">
    <source>
        <dbReference type="Proteomes" id="UP000002754"/>
    </source>
</evidence>
<evidence type="ECO:0000313" key="8">
    <source>
        <dbReference type="Proteomes" id="UP000297014"/>
    </source>
</evidence>
<dbReference type="Proteomes" id="UP000002754">
    <property type="component" value="Unassembled WGS sequence"/>
</dbReference>
<dbReference type="STRING" id="1218173.BALCAV_0209610"/>
<keyword evidence="7" id="KW-1185">Reference proteome</keyword>
<proteinExistence type="predicted"/>
<dbReference type="RefSeq" id="WP_003323121.1">
    <property type="nucleotide sequence ID" value="NZ_ALPT02000026.1"/>
</dbReference>
<name>A0A094WNP0_ALKAL</name>
<evidence type="ECO:0000256" key="3">
    <source>
        <dbReference type="ARBA" id="ARBA00023163"/>
    </source>
</evidence>
<keyword evidence="1" id="KW-0805">Transcription regulation</keyword>
<keyword evidence="2" id="KW-0238">DNA-binding</keyword>
<dbReference type="InterPro" id="IPR036388">
    <property type="entry name" value="WH-like_DNA-bd_sf"/>
</dbReference>
<reference evidence="5 7" key="1">
    <citation type="journal article" date="2014" name="Genome Announc.">
        <title>Draft Genome Sequence of Bacillus alcalophilus AV1934, a Classic Alkaliphile Isolated from Human Feces in 1934.</title>
        <authorList>
            <person name="Attie O."/>
            <person name="Jayaprakash A."/>
            <person name="Shah H."/>
            <person name="Paulsen I.T."/>
            <person name="Morino M."/>
            <person name="Takahashi Y."/>
            <person name="Narumi I."/>
            <person name="Sachidanandam R."/>
            <person name="Satoh K."/>
            <person name="Ito M."/>
            <person name="Krulwich T.A."/>
        </authorList>
    </citation>
    <scope>NUCLEOTIDE SEQUENCE [LARGE SCALE GENOMIC DNA]</scope>
    <source>
        <strain evidence="5 7">AV1934</strain>
    </source>
</reference>
<dbReference type="EMBL" id="JALP01000154">
    <property type="protein sequence ID" value="THG90429.1"/>
    <property type="molecule type" value="Genomic_DNA"/>
</dbReference>
<dbReference type="GO" id="GO:0003700">
    <property type="term" value="F:DNA-binding transcription factor activity"/>
    <property type="evidence" value="ECO:0007669"/>
    <property type="project" value="InterPro"/>
</dbReference>
<evidence type="ECO:0000313" key="6">
    <source>
        <dbReference type="EMBL" id="THG90429.1"/>
    </source>
</evidence>
<dbReference type="Gene3D" id="1.10.10.10">
    <property type="entry name" value="Winged helix-like DNA-binding domain superfamily/Winged helix DNA-binding domain"/>
    <property type="match status" value="1"/>
</dbReference>
<dbReference type="GO" id="GO:0003677">
    <property type="term" value="F:DNA binding"/>
    <property type="evidence" value="ECO:0007669"/>
    <property type="project" value="UniProtKB-KW"/>
</dbReference>
<sequence length="114" mass="13257">MSEKEIHSIDAVTNCLKLMSDPTRLLIVKLVESRTYCVCQLVDMLEMSQPAISQHLRKLKQAGLINEERRGQWRFYSLNESSSHFPLIKDVIGRIRSDNEELRRALSKERPVEC</sequence>